<dbReference type="InterPro" id="IPR049804">
    <property type="entry name" value="Choice_anch_L"/>
</dbReference>
<evidence type="ECO:0000313" key="3">
    <source>
        <dbReference type="Proteomes" id="UP001595632"/>
    </source>
</evidence>
<comment type="caution">
    <text evidence="2">The sequence shown here is derived from an EMBL/GenBank/DDBJ whole genome shotgun (WGS) entry which is preliminary data.</text>
</comment>
<protein>
    <submittedName>
        <fullName evidence="2">Hint domain-containing protein</fullName>
    </submittedName>
</protein>
<feature type="domain" description="Hedgehog/Intein (Hint)" evidence="1">
    <location>
        <begin position="335"/>
        <end position="472"/>
    </location>
</feature>
<dbReference type="Proteomes" id="UP001595632">
    <property type="component" value="Unassembled WGS sequence"/>
</dbReference>
<gene>
    <name evidence="2" type="ORF">ACFOGP_23525</name>
</gene>
<accession>A0ABV7GVN1</accession>
<evidence type="ECO:0000259" key="1">
    <source>
        <dbReference type="Pfam" id="PF13403"/>
    </source>
</evidence>
<dbReference type="RefSeq" id="WP_275632664.1">
    <property type="nucleotide sequence ID" value="NZ_JARGYD010000003.1"/>
</dbReference>
<dbReference type="Pfam" id="PF13403">
    <property type="entry name" value="Hint_2"/>
    <property type="match status" value="1"/>
</dbReference>
<evidence type="ECO:0000313" key="2">
    <source>
        <dbReference type="EMBL" id="MFC3145713.1"/>
    </source>
</evidence>
<organism evidence="2 3">
    <name type="scientific">Psychromarinibacter halotolerans</name>
    <dbReference type="NCBI Taxonomy" id="1775175"/>
    <lineage>
        <taxon>Bacteria</taxon>
        <taxon>Pseudomonadati</taxon>
        <taxon>Pseudomonadota</taxon>
        <taxon>Alphaproteobacteria</taxon>
        <taxon>Rhodobacterales</taxon>
        <taxon>Paracoccaceae</taxon>
        <taxon>Psychromarinibacter</taxon>
    </lineage>
</organism>
<sequence length="530" mass="56200">MVKAKSLPVDTGASATEMADAIFGDGVNVVAASYSGDNGSSGIYSNGDKISGDVTPGDTGVILSTGRASQFANNRGQANQDNNQSTNTGGVNNDAAFNDLVGANTYDASFLTVDFIPTGDTLTMEFVFSSEEYPEYTGSIYNDAVGVWVNGAPASMEVGNGHTSVGNVNHVNNINLYNDNTSDAFNTEMDGFTVTMTLTMQVIPGQVNTLRIGIADVMDSNYDSNILIAGDSVQTVLVAHEDAVRIDPGQEAVLDVLGNDFSASNGVITVTHINGVAVSAGDTVTLPNGQAVTLNADGTFTIAVDSDEEVANFTYSIEDDTGHTDTGFVTVSTVPCFVSGTMIRTPGGEVPVERLRVGDLVDTQDHGPQPLRWIGRRKTAATDRFAPIHIDANTFGTHRPLRVSPQHRVLVRNAASELLFGETEVLVAARHLVNGRSVRRVEGGMVEYVHLLFDAHEVVFSEGLPTESFLPGPQTTAVFEADILDEICTLFPELDPRTGDGYGPAARRTLKEFEGRVLARAVLAQGRLAA</sequence>
<keyword evidence="3" id="KW-1185">Reference proteome</keyword>
<proteinExistence type="predicted"/>
<dbReference type="InterPro" id="IPR028992">
    <property type="entry name" value="Hedgehog/Intein_dom"/>
</dbReference>
<reference evidence="3" key="1">
    <citation type="journal article" date="2019" name="Int. J. Syst. Evol. Microbiol.">
        <title>The Global Catalogue of Microorganisms (GCM) 10K type strain sequencing project: providing services to taxonomists for standard genome sequencing and annotation.</title>
        <authorList>
            <consortium name="The Broad Institute Genomics Platform"/>
            <consortium name="The Broad Institute Genome Sequencing Center for Infectious Disease"/>
            <person name="Wu L."/>
            <person name="Ma J."/>
        </authorList>
    </citation>
    <scope>NUCLEOTIDE SEQUENCE [LARGE SCALE GENOMIC DNA]</scope>
    <source>
        <strain evidence="3">KCTC 52366</strain>
    </source>
</reference>
<dbReference type="Gene3D" id="2.170.16.10">
    <property type="entry name" value="Hedgehog/Intein (Hint) domain"/>
    <property type="match status" value="1"/>
</dbReference>
<dbReference type="NCBIfam" id="NF038133">
    <property type="entry name" value="choice_anch_L"/>
    <property type="match status" value="1"/>
</dbReference>
<name>A0ABV7GVN1_9RHOB</name>
<dbReference type="EMBL" id="JBHRTB010000010">
    <property type="protein sequence ID" value="MFC3145713.1"/>
    <property type="molecule type" value="Genomic_DNA"/>
</dbReference>
<dbReference type="InterPro" id="IPR036844">
    <property type="entry name" value="Hint_dom_sf"/>
</dbReference>
<dbReference type="SUPFAM" id="SSF51294">
    <property type="entry name" value="Hedgehog/intein (Hint) domain"/>
    <property type="match status" value="1"/>
</dbReference>
<dbReference type="Pfam" id="PF17963">
    <property type="entry name" value="Big_9"/>
    <property type="match status" value="1"/>
</dbReference>